<proteinExistence type="predicted"/>
<name>A0A840V180_9BACT</name>
<accession>A0A840V180</accession>
<sequence length="156" mass="17535">MSDRKIQQILKKINYLEAEVEIQKQILFSIPSDNTGEIENTLRVIAARKGDIEGLRRQINDLDPKEFARIVAFEQASARFMAIGAENTFTDLFYRQADQECGLRLADGTAIDCLVKGRDAKGGWTALTIDGEVLQFSRDQVVEPAEINSQNQSHPH</sequence>
<keyword evidence="2" id="KW-1185">Reference proteome</keyword>
<dbReference type="EMBL" id="JACHEO010000013">
    <property type="protein sequence ID" value="MBB5348618.1"/>
    <property type="molecule type" value="Genomic_DNA"/>
</dbReference>
<evidence type="ECO:0000313" key="1">
    <source>
        <dbReference type="EMBL" id="MBB5348618.1"/>
    </source>
</evidence>
<evidence type="ECO:0000313" key="2">
    <source>
        <dbReference type="Proteomes" id="UP000539642"/>
    </source>
</evidence>
<dbReference type="Proteomes" id="UP000539642">
    <property type="component" value="Unassembled WGS sequence"/>
</dbReference>
<protein>
    <submittedName>
        <fullName evidence="1">Uncharacterized protein</fullName>
    </submittedName>
</protein>
<gene>
    <name evidence="1" type="ORF">HNQ81_002354</name>
</gene>
<comment type="caution">
    <text evidence="1">The sequence shown here is derived from an EMBL/GenBank/DDBJ whole genome shotgun (WGS) entry which is preliminary data.</text>
</comment>
<dbReference type="AlphaFoldDB" id="A0A840V180"/>
<organism evidence="1 2">
    <name type="scientific">Desulfoprunum benzoelyticum</name>
    <dbReference type="NCBI Taxonomy" id="1506996"/>
    <lineage>
        <taxon>Bacteria</taxon>
        <taxon>Pseudomonadati</taxon>
        <taxon>Thermodesulfobacteriota</taxon>
        <taxon>Desulfobulbia</taxon>
        <taxon>Desulfobulbales</taxon>
        <taxon>Desulfobulbaceae</taxon>
        <taxon>Desulfoprunum</taxon>
    </lineage>
</organism>
<reference evidence="1 2" key="1">
    <citation type="submission" date="2020-08" db="EMBL/GenBank/DDBJ databases">
        <title>Genomic Encyclopedia of Type Strains, Phase IV (KMG-IV): sequencing the most valuable type-strain genomes for metagenomic binning, comparative biology and taxonomic classification.</title>
        <authorList>
            <person name="Goeker M."/>
        </authorList>
    </citation>
    <scope>NUCLEOTIDE SEQUENCE [LARGE SCALE GENOMIC DNA]</scope>
    <source>
        <strain evidence="1 2">DSM 28570</strain>
    </source>
</reference>
<dbReference type="RefSeq" id="WP_183351456.1">
    <property type="nucleotide sequence ID" value="NZ_JACHEO010000013.1"/>
</dbReference>